<dbReference type="Pfam" id="PF01048">
    <property type="entry name" value="PNP_UDP_1"/>
    <property type="match status" value="1"/>
</dbReference>
<feature type="binding site" evidence="3">
    <location>
        <position position="19"/>
    </location>
    <ligand>
        <name>phosphate</name>
        <dbReference type="ChEBI" id="CHEBI:43474"/>
    </ligand>
</feature>
<organism evidence="5 6">
    <name type="scientific">Caldovatus aquaticus</name>
    <dbReference type="NCBI Taxonomy" id="2865671"/>
    <lineage>
        <taxon>Bacteria</taxon>
        <taxon>Pseudomonadati</taxon>
        <taxon>Pseudomonadota</taxon>
        <taxon>Alphaproteobacteria</taxon>
        <taxon>Acetobacterales</taxon>
        <taxon>Roseomonadaceae</taxon>
        <taxon>Caldovatus</taxon>
    </lineage>
</organism>
<protein>
    <recommendedName>
        <fullName evidence="3">S-methyl-5'-thioadenosine phosphorylase</fullName>
        <ecNumber evidence="3">2.4.2.28</ecNumber>
    </recommendedName>
    <alternativeName>
        <fullName evidence="3">5'-methylthioadenosine phosphorylase</fullName>
        <shortName evidence="3">MTA phosphorylase</shortName>
        <shortName evidence="3">MTAP</shortName>
    </alternativeName>
</protein>
<feature type="binding site" evidence="3">
    <location>
        <position position="192"/>
    </location>
    <ligand>
        <name>substrate</name>
    </ligand>
</feature>
<dbReference type="EC" id="2.4.2.28" evidence="3"/>
<comment type="similarity">
    <text evidence="3">Belongs to the PNP/MTAP phosphorylase family. MTAP subfamily.</text>
</comment>
<proteinExistence type="inferred from homology"/>
<name>A0ABS7EYG5_9PROT</name>
<evidence type="ECO:0000256" key="1">
    <source>
        <dbReference type="ARBA" id="ARBA00022676"/>
    </source>
</evidence>
<feature type="binding site" evidence="3">
    <location>
        <position position="193"/>
    </location>
    <ligand>
        <name>phosphate</name>
        <dbReference type="ChEBI" id="CHEBI:43474"/>
    </ligand>
</feature>
<feature type="binding site" evidence="3">
    <location>
        <begin position="61"/>
        <end position="62"/>
    </location>
    <ligand>
        <name>phosphate</name>
        <dbReference type="ChEBI" id="CHEBI:43474"/>
    </ligand>
</feature>
<feature type="site" description="Important for substrate specificity" evidence="3">
    <location>
        <position position="174"/>
    </location>
</feature>
<comment type="function">
    <text evidence="3">Catalyzes the reversible phosphorylation of S-methyl-5'-thioadenosine (MTA) to adenine and 5-methylthioribose-1-phosphate. Involved in the breakdown of MTA, a major by-product of polyamine biosynthesis. Responsible for the first step in the methionine salvage pathway after MTA has been generated from S-adenosylmethionine. Has broad substrate specificity with 6-aminopurine nucleosides as preferred substrates.</text>
</comment>
<evidence type="ECO:0000256" key="3">
    <source>
        <dbReference type="HAMAP-Rule" id="MF_01963"/>
    </source>
</evidence>
<comment type="pathway">
    <text evidence="3">Amino-acid biosynthesis; L-methionine biosynthesis via salvage pathway; S-methyl-5-thio-alpha-D-ribose 1-phosphate from S-methyl-5'-thioadenosine (phosphorylase route): step 1/1.</text>
</comment>
<keyword evidence="2 3" id="KW-0808">Transferase</keyword>
<reference evidence="5 6" key="1">
    <citation type="submission" date="2021-08" db="EMBL/GenBank/DDBJ databases">
        <title>Caldovatus sediminis gen. nov., sp. nov., a moderately thermophilic bacterium isolated from a hot spring.</title>
        <authorList>
            <person name="Hu C.-J."/>
            <person name="Li W.-J."/>
            <person name="Xian W.-D."/>
        </authorList>
    </citation>
    <scope>NUCLEOTIDE SEQUENCE [LARGE SCALE GENOMIC DNA]</scope>
    <source>
        <strain evidence="5 6">SYSU G05006</strain>
    </source>
</reference>
<dbReference type="InterPro" id="IPR000845">
    <property type="entry name" value="Nucleoside_phosphorylase_d"/>
</dbReference>
<dbReference type="SUPFAM" id="SSF53167">
    <property type="entry name" value="Purine and uridine phosphorylases"/>
    <property type="match status" value="1"/>
</dbReference>
<dbReference type="InterPro" id="IPR010044">
    <property type="entry name" value="MTAP"/>
</dbReference>
<dbReference type="InterPro" id="IPR035994">
    <property type="entry name" value="Nucleoside_phosphorylase_sf"/>
</dbReference>
<accession>A0ABS7EYG5</accession>
<evidence type="ECO:0000259" key="4">
    <source>
        <dbReference type="Pfam" id="PF01048"/>
    </source>
</evidence>
<evidence type="ECO:0000313" key="5">
    <source>
        <dbReference type="EMBL" id="MBW8268398.1"/>
    </source>
</evidence>
<sequence>MPQQTSPRVEPVIGLIGGSGLYDIAGLEEREWRRVATPWGEPSDALLFGRLAGVRCVFLPRHGRGHPAPPSALNYRANIDALKRAGCTEVISLSAVGSLREDLPPGHFVIVDQFIDRTFAREKSFFGCGCVAHVSMAHPVCARLGDALEEAARGLGLPVARGGTYLVMEGPQFSTKAESELYRSWRCDVIGMTNMPEAKLAREAELCYATVAMVTDFDCWHPEHDAVTVEQVVKVLFANAEKARALVRAVVPGLGAPRGLCPQGCDRALDNAVVTAPEKRDSALLAKLDAVAGRVLGGAAADG</sequence>
<comment type="caution">
    <text evidence="5">The sequence shown here is derived from an EMBL/GenBank/DDBJ whole genome shotgun (WGS) entry which is preliminary data.</text>
</comment>
<dbReference type="CDD" id="cd09010">
    <property type="entry name" value="MTAP_SsMTAPII_like_MTIP"/>
    <property type="match status" value="1"/>
</dbReference>
<keyword evidence="6" id="KW-1185">Reference proteome</keyword>
<dbReference type="NCBIfam" id="TIGR01694">
    <property type="entry name" value="MTAP"/>
    <property type="match status" value="1"/>
</dbReference>
<dbReference type="EMBL" id="JAHZUY010000003">
    <property type="protein sequence ID" value="MBW8268398.1"/>
    <property type="molecule type" value="Genomic_DNA"/>
</dbReference>
<dbReference type="GO" id="GO:0017061">
    <property type="term" value="F:S-methyl-5-thioadenosine phosphorylase activity"/>
    <property type="evidence" value="ECO:0007669"/>
    <property type="project" value="UniProtKB-EC"/>
</dbReference>
<feature type="domain" description="Nucleoside phosphorylase" evidence="4">
    <location>
        <begin position="13"/>
        <end position="251"/>
    </location>
</feature>
<gene>
    <name evidence="3" type="primary">mtnP</name>
    <name evidence="5" type="ORF">K1J50_02755</name>
</gene>
<feature type="site" description="Important for substrate specificity" evidence="3">
    <location>
        <position position="229"/>
    </location>
</feature>
<dbReference type="PANTHER" id="PTHR42679">
    <property type="entry name" value="S-METHYL-5'-THIOADENOSINE PHOSPHORYLASE"/>
    <property type="match status" value="1"/>
</dbReference>
<dbReference type="Gene3D" id="3.40.50.1580">
    <property type="entry name" value="Nucleoside phosphorylase domain"/>
    <property type="match status" value="1"/>
</dbReference>
<comment type="catalytic activity">
    <reaction evidence="3">
        <text>S-methyl-5'-thioadenosine + phosphate = 5-(methylsulfanyl)-alpha-D-ribose 1-phosphate + adenine</text>
        <dbReference type="Rhea" id="RHEA:11852"/>
        <dbReference type="ChEBI" id="CHEBI:16708"/>
        <dbReference type="ChEBI" id="CHEBI:17509"/>
        <dbReference type="ChEBI" id="CHEBI:43474"/>
        <dbReference type="ChEBI" id="CHEBI:58533"/>
        <dbReference type="EC" id="2.4.2.28"/>
    </reaction>
</comment>
<comment type="subunit">
    <text evidence="3">Homohexamer. Dimer of a homotrimer.</text>
</comment>
<evidence type="ECO:0000256" key="2">
    <source>
        <dbReference type="ARBA" id="ARBA00022679"/>
    </source>
</evidence>
<dbReference type="HAMAP" id="MF_01963">
    <property type="entry name" value="MTAP"/>
    <property type="match status" value="1"/>
</dbReference>
<feature type="binding site" evidence="3">
    <location>
        <begin position="216"/>
        <end position="218"/>
    </location>
    <ligand>
        <name>substrate</name>
    </ligand>
</feature>
<keyword evidence="3" id="KW-0660">Purine salvage</keyword>
<dbReference type="NCBIfam" id="NF006492">
    <property type="entry name" value="PRK08931.1"/>
    <property type="match status" value="1"/>
</dbReference>
<dbReference type="Proteomes" id="UP001519924">
    <property type="component" value="Unassembled WGS sequence"/>
</dbReference>
<dbReference type="RefSeq" id="WP_220115896.1">
    <property type="nucleotide sequence ID" value="NZ_JAHZUY010000003.1"/>
</dbReference>
<feature type="binding site" evidence="3">
    <location>
        <begin position="94"/>
        <end position="95"/>
    </location>
    <ligand>
        <name>phosphate</name>
        <dbReference type="ChEBI" id="CHEBI:43474"/>
    </ligand>
</feature>
<keyword evidence="1 3" id="KW-0328">Glycosyltransferase</keyword>
<evidence type="ECO:0000313" key="6">
    <source>
        <dbReference type="Proteomes" id="UP001519924"/>
    </source>
</evidence>
<dbReference type="PANTHER" id="PTHR42679:SF2">
    <property type="entry name" value="S-METHYL-5'-THIOADENOSINE PHOSPHORYLASE"/>
    <property type="match status" value="1"/>
</dbReference>